<feature type="binding site" evidence="5">
    <location>
        <position position="260"/>
    </location>
    <ligand>
        <name>NAD(+)</name>
        <dbReference type="ChEBI" id="CHEBI:57540"/>
    </ligand>
</feature>
<dbReference type="HAMAP" id="MF_01825">
    <property type="entry name" value="PdxB"/>
    <property type="match status" value="1"/>
</dbReference>
<dbReference type="PANTHER" id="PTHR10996">
    <property type="entry name" value="2-HYDROXYACID DEHYDROGENASE-RELATED"/>
    <property type="match status" value="1"/>
</dbReference>
<proteinExistence type="inferred from homology"/>
<dbReference type="RefSeq" id="WP_353873678.1">
    <property type="nucleotide sequence ID" value="NZ_JBEVCJ010000002.1"/>
</dbReference>
<gene>
    <name evidence="5" type="primary">pdxB</name>
    <name evidence="8" type="ORF">ABVT43_03215</name>
</gene>
<evidence type="ECO:0000256" key="4">
    <source>
        <dbReference type="ARBA" id="ARBA00023096"/>
    </source>
</evidence>
<dbReference type="PANTHER" id="PTHR10996:SF178">
    <property type="entry name" value="2-HYDROXYACID DEHYDROGENASE YGL185C-RELATED"/>
    <property type="match status" value="1"/>
</dbReference>
<feature type="active site" evidence="5">
    <location>
        <position position="211"/>
    </location>
</feature>
<comment type="similarity">
    <text evidence="5">Belongs to the D-isomer specific 2-hydroxyacid dehydrogenase family. PdxB subfamily.</text>
</comment>
<keyword evidence="9" id="KW-1185">Reference proteome</keyword>
<comment type="catalytic activity">
    <reaction evidence="5">
        <text>4-phospho-D-erythronate + NAD(+) = (R)-3-hydroxy-2-oxo-4-phosphooxybutanoate + NADH + H(+)</text>
        <dbReference type="Rhea" id="RHEA:18829"/>
        <dbReference type="ChEBI" id="CHEBI:15378"/>
        <dbReference type="ChEBI" id="CHEBI:57540"/>
        <dbReference type="ChEBI" id="CHEBI:57945"/>
        <dbReference type="ChEBI" id="CHEBI:58538"/>
        <dbReference type="ChEBI" id="CHEBI:58766"/>
        <dbReference type="EC" id="1.1.1.290"/>
    </reaction>
</comment>
<evidence type="ECO:0000259" key="7">
    <source>
        <dbReference type="Pfam" id="PF02826"/>
    </source>
</evidence>
<evidence type="ECO:0000256" key="2">
    <source>
        <dbReference type="ARBA" id="ARBA00023002"/>
    </source>
</evidence>
<dbReference type="EC" id="1.1.1.290" evidence="5"/>
<feature type="binding site" evidence="5">
    <location>
        <position position="70"/>
    </location>
    <ligand>
        <name>substrate</name>
    </ligand>
</feature>
<evidence type="ECO:0000256" key="5">
    <source>
        <dbReference type="HAMAP-Rule" id="MF_01825"/>
    </source>
</evidence>
<feature type="domain" description="D-isomer specific 2-hydroxyacid dehydrogenase catalytic" evidence="6">
    <location>
        <begin position="34"/>
        <end position="278"/>
    </location>
</feature>
<keyword evidence="3 5" id="KW-0520">NAD</keyword>
<keyword evidence="2 5" id="KW-0560">Oxidoreductase</keyword>
<reference evidence="8 9" key="1">
    <citation type="submission" date="2024-06" db="EMBL/GenBank/DDBJ databases">
        <authorList>
            <person name="Li F."/>
        </authorList>
    </citation>
    <scope>NUCLEOTIDE SEQUENCE [LARGE SCALE GENOMIC DNA]</scope>
    <source>
        <strain evidence="8 9">GXAS 311</strain>
    </source>
</reference>
<dbReference type="CDD" id="cd12158">
    <property type="entry name" value="ErythrP_dh"/>
    <property type="match status" value="1"/>
</dbReference>
<feature type="binding site" evidence="5">
    <location>
        <position position="49"/>
    </location>
    <ligand>
        <name>substrate</name>
    </ligand>
</feature>
<dbReference type="InterPro" id="IPR038251">
    <property type="entry name" value="PdxB_dimer_sf"/>
</dbReference>
<dbReference type="Gene3D" id="3.40.50.720">
    <property type="entry name" value="NAD(P)-binding Rossmann-like Domain"/>
    <property type="match status" value="2"/>
</dbReference>
<dbReference type="Proteomes" id="UP001548189">
    <property type="component" value="Unassembled WGS sequence"/>
</dbReference>
<accession>A0ABV2BQA7</accession>
<evidence type="ECO:0000259" key="6">
    <source>
        <dbReference type="Pfam" id="PF00389"/>
    </source>
</evidence>
<dbReference type="InterPro" id="IPR006140">
    <property type="entry name" value="D-isomer_DH_NAD-bd"/>
</dbReference>
<dbReference type="SUPFAM" id="SSF52283">
    <property type="entry name" value="Formate/glycerate dehydrogenase catalytic domain-like"/>
    <property type="match status" value="1"/>
</dbReference>
<name>A0ABV2BQA7_9GAMM</name>
<comment type="subunit">
    <text evidence="5">Homodimer.</text>
</comment>
<comment type="pathway">
    <text evidence="5">Cofactor biosynthesis; pyridoxine 5'-phosphate biosynthesis; pyridoxine 5'-phosphate from D-erythrose 4-phosphate: step 2/5.</text>
</comment>
<dbReference type="InterPro" id="IPR020921">
    <property type="entry name" value="Erythronate-4-P_DHase"/>
</dbReference>
<evidence type="ECO:0000313" key="8">
    <source>
        <dbReference type="EMBL" id="MET1254129.1"/>
    </source>
</evidence>
<feature type="binding site" evidence="5">
    <location>
        <position position="235"/>
    </location>
    <ligand>
        <name>NAD(+)</name>
        <dbReference type="ChEBI" id="CHEBI:57540"/>
    </ligand>
</feature>
<feature type="active site" description="Proton donor" evidence="5">
    <location>
        <position position="257"/>
    </location>
</feature>
<protein>
    <recommendedName>
        <fullName evidence="5">Erythronate-4-phosphate dehydrogenase</fullName>
        <ecNumber evidence="5">1.1.1.290</ecNumber>
    </recommendedName>
</protein>
<organism evidence="8 9">
    <name type="scientific">Aliikangiella maris</name>
    <dbReference type="NCBI Taxonomy" id="3162458"/>
    <lineage>
        <taxon>Bacteria</taxon>
        <taxon>Pseudomonadati</taxon>
        <taxon>Pseudomonadota</taxon>
        <taxon>Gammaproteobacteria</taxon>
        <taxon>Oceanospirillales</taxon>
        <taxon>Pleioneaceae</taxon>
        <taxon>Aliikangiella</taxon>
    </lineage>
</organism>
<evidence type="ECO:0000256" key="3">
    <source>
        <dbReference type="ARBA" id="ARBA00023027"/>
    </source>
</evidence>
<dbReference type="InterPro" id="IPR050223">
    <property type="entry name" value="D-isomer_2-hydroxyacid_DH"/>
</dbReference>
<dbReference type="EMBL" id="JBEVCJ010000002">
    <property type="protein sequence ID" value="MET1254129.1"/>
    <property type="molecule type" value="Genomic_DNA"/>
</dbReference>
<dbReference type="InterPro" id="IPR006139">
    <property type="entry name" value="D-isomer_2_OHA_DH_cat_dom"/>
</dbReference>
<comment type="function">
    <text evidence="5">Catalyzes the oxidation of erythronate-4-phosphate to 3-hydroxy-2-oxo-4-phosphonooxybutanoate.</text>
</comment>
<feature type="binding site" evidence="5">
    <location>
        <begin position="209"/>
        <end position="211"/>
    </location>
    <ligand>
        <name>NAD(+)</name>
        <dbReference type="ChEBI" id="CHEBI:57540"/>
    </ligand>
</feature>
<dbReference type="SUPFAM" id="SSF51735">
    <property type="entry name" value="NAD(P)-binding Rossmann-fold domains"/>
    <property type="match status" value="1"/>
</dbReference>
<dbReference type="Gene3D" id="3.30.1370.170">
    <property type="match status" value="1"/>
</dbReference>
<dbReference type="Pfam" id="PF00389">
    <property type="entry name" value="2-Hacid_dh"/>
    <property type="match status" value="1"/>
</dbReference>
<comment type="subcellular location">
    <subcellularLocation>
        <location evidence="5">Cytoplasm</location>
    </subcellularLocation>
</comment>
<feature type="binding site" evidence="5">
    <location>
        <position position="150"/>
    </location>
    <ligand>
        <name>NAD(+)</name>
        <dbReference type="ChEBI" id="CHEBI:57540"/>
    </ligand>
</feature>
<sequence length="394" mass="44298">MAQRLNLVADEDMPHVHEWFSPVADITLLPGRQINAEHLIGKDALLCRSVTQVNAELLQKSSIQFVGSATIGVDHLQTDWLDQQQIGWANAAGCNAAAVAQYILSGISVWLLRQNRQLDDISVGIVGAGNVGTCLANFLDILKVPYYFYDPPLVEQGDPRQFVDFKKILSCDVITLHVPLTQTNKHKTFHLFNEFVLQQLTPEQLLINASRGAVIDGEALTKYLSLAHHAQVILDVFEHEPNVSDKLVNQCLLATPHIAGHTLEGKSRGSWMIYQAFCRHFNLDILADQSLSQVLPEKNALLLDTIDDIRHGLLNLYDVRTDHQKLLNYSGSLAEHFDELRKNYARYHRLLPRRDYDGWQTIANKVNSLEQADLAKTPSDLNHAQLLLSLLIDQ</sequence>
<comment type="caution">
    <text evidence="8">The sequence shown here is derived from an EMBL/GenBank/DDBJ whole genome shotgun (WGS) entry which is preliminary data.</text>
</comment>
<feature type="active site" evidence="5">
    <location>
        <position position="240"/>
    </location>
</feature>
<feature type="domain" description="D-isomer specific 2-hydroxyacid dehydrogenase NAD-binding" evidence="7">
    <location>
        <begin position="114"/>
        <end position="259"/>
    </location>
</feature>
<dbReference type="InterPro" id="IPR036291">
    <property type="entry name" value="NAD(P)-bd_dom_sf"/>
</dbReference>
<evidence type="ECO:0000313" key="9">
    <source>
        <dbReference type="Proteomes" id="UP001548189"/>
    </source>
</evidence>
<comment type="caution">
    <text evidence="5">Lacks conserved residue(s) required for the propagation of feature annotation.</text>
</comment>
<keyword evidence="4 5" id="KW-0664">Pyridoxine biosynthesis</keyword>
<keyword evidence="1 5" id="KW-0963">Cytoplasm</keyword>
<dbReference type="Pfam" id="PF02826">
    <property type="entry name" value="2-Hacid_dh_C"/>
    <property type="match status" value="1"/>
</dbReference>
<evidence type="ECO:0000256" key="1">
    <source>
        <dbReference type="ARBA" id="ARBA00022490"/>
    </source>
</evidence>